<name>A0A448X837_9PLAT</name>
<dbReference type="EMBL" id="CAAALY010111883">
    <property type="protein sequence ID" value="VEL30385.1"/>
    <property type="molecule type" value="Genomic_DNA"/>
</dbReference>
<evidence type="ECO:0000313" key="2">
    <source>
        <dbReference type="Proteomes" id="UP000784294"/>
    </source>
</evidence>
<reference evidence="1" key="1">
    <citation type="submission" date="2018-11" db="EMBL/GenBank/DDBJ databases">
        <authorList>
            <consortium name="Pathogen Informatics"/>
        </authorList>
    </citation>
    <scope>NUCLEOTIDE SEQUENCE</scope>
</reference>
<protein>
    <submittedName>
        <fullName evidence="1">Uncharacterized protein</fullName>
    </submittedName>
</protein>
<organism evidence="1 2">
    <name type="scientific">Protopolystoma xenopodis</name>
    <dbReference type="NCBI Taxonomy" id="117903"/>
    <lineage>
        <taxon>Eukaryota</taxon>
        <taxon>Metazoa</taxon>
        <taxon>Spiralia</taxon>
        <taxon>Lophotrochozoa</taxon>
        <taxon>Platyhelminthes</taxon>
        <taxon>Monogenea</taxon>
        <taxon>Polyopisthocotylea</taxon>
        <taxon>Polystomatidea</taxon>
        <taxon>Polystomatidae</taxon>
        <taxon>Protopolystoma</taxon>
    </lineage>
</organism>
<dbReference type="OrthoDB" id="6276397at2759"/>
<keyword evidence="2" id="KW-1185">Reference proteome</keyword>
<comment type="caution">
    <text evidence="1">The sequence shown here is derived from an EMBL/GenBank/DDBJ whole genome shotgun (WGS) entry which is preliminary data.</text>
</comment>
<evidence type="ECO:0000313" key="1">
    <source>
        <dbReference type="EMBL" id="VEL30385.1"/>
    </source>
</evidence>
<proteinExistence type="predicted"/>
<gene>
    <name evidence="1" type="ORF">PXEA_LOCUS23825</name>
</gene>
<dbReference type="AlphaFoldDB" id="A0A448X837"/>
<accession>A0A448X837</accession>
<dbReference type="Proteomes" id="UP000784294">
    <property type="component" value="Unassembled WGS sequence"/>
</dbReference>
<sequence length="240" mass="27245">MDILVIWRKILLNDDVELLEALRDSMIWREGASESSLQSTLDASTQPARPASVIRHELGYEAGITKATCDFEAAQGVSQAQLAELFFDCYENGTGVYSYIQANYHSALKAADFRTLLRNLTGLRRFRGLALDGATILVPVHNTLVFLAVITGRFRVAEQLLRMRQFDIIPMCVLTSLILRRLYHEPGFPDQVSWNDILRHFSLQLSRVRPYYSSYFIILYLDGAGCRKYNGYLLGRPAKS</sequence>